<keyword evidence="6 7" id="KW-0472">Membrane</keyword>
<feature type="domain" description="VTT" evidence="8">
    <location>
        <begin position="48"/>
        <end position="173"/>
    </location>
</feature>
<feature type="transmembrane region" description="Helical" evidence="7">
    <location>
        <begin position="121"/>
        <end position="146"/>
    </location>
</feature>
<name>A0A0K6I6I1_9BURK</name>
<dbReference type="AlphaFoldDB" id="A0A0K6I6I1"/>
<keyword evidence="3 7" id="KW-1003">Cell membrane</keyword>
<evidence type="ECO:0000256" key="6">
    <source>
        <dbReference type="ARBA" id="ARBA00023136"/>
    </source>
</evidence>
<dbReference type="InterPro" id="IPR032818">
    <property type="entry name" value="DedA-like"/>
</dbReference>
<evidence type="ECO:0000313" key="10">
    <source>
        <dbReference type="Proteomes" id="UP000183649"/>
    </source>
</evidence>
<comment type="similarity">
    <text evidence="2 7">Belongs to the DedA family.</text>
</comment>
<feature type="transmembrane region" description="Helical" evidence="7">
    <location>
        <begin position="153"/>
        <end position="175"/>
    </location>
</feature>
<feature type="transmembrane region" description="Helical" evidence="7">
    <location>
        <begin position="55"/>
        <end position="77"/>
    </location>
</feature>
<reference evidence="10" key="1">
    <citation type="submission" date="2015-08" db="EMBL/GenBank/DDBJ databases">
        <authorList>
            <person name="Varghese N."/>
        </authorList>
    </citation>
    <scope>NUCLEOTIDE SEQUENCE [LARGE SCALE GENOMIC DNA]</scope>
    <source>
        <strain evidence="10">DSM 18181</strain>
    </source>
</reference>
<evidence type="ECO:0000256" key="7">
    <source>
        <dbReference type="RuleBase" id="RU367016"/>
    </source>
</evidence>
<dbReference type="STRING" id="339866.GCA_001418255_02240"/>
<dbReference type="Proteomes" id="UP000183649">
    <property type="component" value="Unassembled WGS sequence"/>
</dbReference>
<dbReference type="OrthoDB" id="9813426at2"/>
<dbReference type="InterPro" id="IPR032816">
    <property type="entry name" value="VTT_dom"/>
</dbReference>
<evidence type="ECO:0000256" key="1">
    <source>
        <dbReference type="ARBA" id="ARBA00004651"/>
    </source>
</evidence>
<keyword evidence="10" id="KW-1185">Reference proteome</keyword>
<comment type="subcellular location">
    <subcellularLocation>
        <location evidence="1 7">Cell membrane</location>
        <topology evidence="1 7">Multi-pass membrane protein</topology>
    </subcellularLocation>
</comment>
<evidence type="ECO:0000256" key="2">
    <source>
        <dbReference type="ARBA" id="ARBA00010792"/>
    </source>
</evidence>
<evidence type="ECO:0000256" key="5">
    <source>
        <dbReference type="ARBA" id="ARBA00022989"/>
    </source>
</evidence>
<dbReference type="PANTHER" id="PTHR30353">
    <property type="entry name" value="INNER MEMBRANE PROTEIN DEDA-RELATED"/>
    <property type="match status" value="1"/>
</dbReference>
<dbReference type="Pfam" id="PF09335">
    <property type="entry name" value="VTT_dom"/>
    <property type="match status" value="1"/>
</dbReference>
<dbReference type="RefSeq" id="WP_055451114.1">
    <property type="nucleotide sequence ID" value="NZ_CYHF01000008.1"/>
</dbReference>
<gene>
    <name evidence="9" type="ORF">Ga0061069_10811</name>
</gene>
<keyword evidence="4 7" id="KW-0812">Transmembrane</keyword>
<organism evidence="9 10">
    <name type="scientific">Thiomonas bhubaneswarensis</name>
    <dbReference type="NCBI Taxonomy" id="339866"/>
    <lineage>
        <taxon>Bacteria</taxon>
        <taxon>Pseudomonadati</taxon>
        <taxon>Pseudomonadota</taxon>
        <taxon>Betaproteobacteria</taxon>
        <taxon>Burkholderiales</taxon>
        <taxon>Thiomonas</taxon>
    </lineage>
</organism>
<evidence type="ECO:0000256" key="4">
    <source>
        <dbReference type="ARBA" id="ARBA00022692"/>
    </source>
</evidence>
<dbReference type="NCBIfam" id="NF008102">
    <property type="entry name" value="PRK10847.1"/>
    <property type="match status" value="1"/>
</dbReference>
<dbReference type="PANTHER" id="PTHR30353:SF0">
    <property type="entry name" value="TRANSMEMBRANE PROTEIN"/>
    <property type="match status" value="1"/>
</dbReference>
<sequence length="214" mass="23599">MELHALVDLILHFDVHLAQFIAVYGPWVYGLLFGIVFVETGLVIMPFLPGDSMLFVVGAFAASGALSLPGVMAVLWLGAILGDSLNYQIGKAIGHKVFAWPDSRWFNRRAFDKAHAFYEKYGGITIVAARFMPFIRTFAPFVAGVAEMSYGKFLAYNVLGATLWVGLLVMAGYLFGNIPWIKHNLGLMTIGIIVVSLLPAVWGWWKSRRQSVAA</sequence>
<evidence type="ECO:0000256" key="3">
    <source>
        <dbReference type="ARBA" id="ARBA00022475"/>
    </source>
</evidence>
<dbReference type="EMBL" id="CYHF01000008">
    <property type="protein sequence ID" value="CUA98740.1"/>
    <property type="molecule type" value="Genomic_DNA"/>
</dbReference>
<evidence type="ECO:0000313" key="9">
    <source>
        <dbReference type="EMBL" id="CUA98740.1"/>
    </source>
</evidence>
<dbReference type="GO" id="GO:0005886">
    <property type="term" value="C:plasma membrane"/>
    <property type="evidence" value="ECO:0007669"/>
    <property type="project" value="UniProtKB-SubCell"/>
</dbReference>
<accession>A0A0K6I6I1</accession>
<dbReference type="InterPro" id="IPR058127">
    <property type="entry name" value="DedA"/>
</dbReference>
<feature type="transmembrane region" description="Helical" evidence="7">
    <location>
        <begin position="187"/>
        <end position="205"/>
    </location>
</feature>
<keyword evidence="5 7" id="KW-1133">Transmembrane helix</keyword>
<protein>
    <submittedName>
        <fullName evidence="9">Uncharacterized membrane protein DedA, SNARE-associated domain</fullName>
    </submittedName>
</protein>
<evidence type="ECO:0000259" key="8">
    <source>
        <dbReference type="Pfam" id="PF09335"/>
    </source>
</evidence>
<feature type="transmembrane region" description="Helical" evidence="7">
    <location>
        <begin position="27"/>
        <end position="48"/>
    </location>
</feature>
<proteinExistence type="inferred from homology"/>